<organism evidence="1 2">
    <name type="scientific">Penicillium oxalicum (strain 114-2 / CGMCC 5302)</name>
    <name type="common">Penicillium decumbens</name>
    <dbReference type="NCBI Taxonomy" id="933388"/>
    <lineage>
        <taxon>Eukaryota</taxon>
        <taxon>Fungi</taxon>
        <taxon>Dikarya</taxon>
        <taxon>Ascomycota</taxon>
        <taxon>Pezizomycotina</taxon>
        <taxon>Eurotiomycetes</taxon>
        <taxon>Eurotiomycetidae</taxon>
        <taxon>Eurotiales</taxon>
        <taxon>Aspergillaceae</taxon>
        <taxon>Penicillium</taxon>
    </lineage>
</organism>
<evidence type="ECO:0000313" key="2">
    <source>
        <dbReference type="Proteomes" id="UP000019376"/>
    </source>
</evidence>
<dbReference type="AlphaFoldDB" id="S7ZGQ7"/>
<accession>S7ZGQ7</accession>
<dbReference type="EMBL" id="KB644411">
    <property type="protein sequence ID" value="EPS29474.1"/>
    <property type="molecule type" value="Genomic_DNA"/>
</dbReference>
<dbReference type="Proteomes" id="UP000019376">
    <property type="component" value="Unassembled WGS sequence"/>
</dbReference>
<gene>
    <name evidence="1" type="ORF">PDE_04424</name>
</gene>
<reference evidence="1 2" key="1">
    <citation type="journal article" date="2013" name="PLoS ONE">
        <title>Genomic and secretomic analyses reveal unique features of the lignocellulolytic enzyme system of Penicillium decumbens.</title>
        <authorList>
            <person name="Liu G."/>
            <person name="Zhang L."/>
            <person name="Wei X."/>
            <person name="Zou G."/>
            <person name="Qin Y."/>
            <person name="Ma L."/>
            <person name="Li J."/>
            <person name="Zheng H."/>
            <person name="Wang S."/>
            <person name="Wang C."/>
            <person name="Xun L."/>
            <person name="Zhao G.-P."/>
            <person name="Zhou Z."/>
            <person name="Qu Y."/>
        </authorList>
    </citation>
    <scope>NUCLEOTIDE SEQUENCE [LARGE SCALE GENOMIC DNA]</scope>
    <source>
        <strain evidence="2">114-2 / CGMCC 5302</strain>
    </source>
</reference>
<keyword evidence="2" id="KW-1185">Reference proteome</keyword>
<sequence length="155" mass="17061">MWPFGPSSASGSLGGPLVCGVYIRLYSDWIAIWARDMNRSVRDLPVDGAILSESGWGLEAEKYSARRLTPPVSEITDQEPVRKHHVPVGVRSLRRGGKVPSRIGALGTGLSVDFAGSECGRWEALELLVRAGRGRCILRINFRAFIESRSLDERP</sequence>
<proteinExistence type="predicted"/>
<dbReference type="HOGENOM" id="CLU_1696124_0_0_1"/>
<evidence type="ECO:0000313" key="1">
    <source>
        <dbReference type="EMBL" id="EPS29474.1"/>
    </source>
</evidence>
<protein>
    <submittedName>
        <fullName evidence="1">Uncharacterized protein</fullName>
    </submittedName>
</protein>
<name>S7ZGQ7_PENO1</name>